<organism evidence="1 2">
    <name type="scientific">Nakamurella multipartita (strain ATCC 700099 / DSM 44233 / CIP 104796 / JCM 9543 / NBRC 105858 / Y-104)</name>
    <name type="common">Microsphaera multipartita</name>
    <dbReference type="NCBI Taxonomy" id="479431"/>
    <lineage>
        <taxon>Bacteria</taxon>
        <taxon>Bacillati</taxon>
        <taxon>Actinomycetota</taxon>
        <taxon>Actinomycetes</taxon>
        <taxon>Nakamurellales</taxon>
        <taxon>Nakamurellaceae</taxon>
        <taxon>Nakamurella</taxon>
    </lineage>
</organism>
<evidence type="ECO:0000313" key="1">
    <source>
        <dbReference type="EMBL" id="ACV78362.1"/>
    </source>
</evidence>
<gene>
    <name evidence="1" type="ordered locus">Namu_1977</name>
</gene>
<dbReference type="HOGENOM" id="CLU_1592817_0_0_11"/>
<reference evidence="2" key="1">
    <citation type="submission" date="2009-09" db="EMBL/GenBank/DDBJ databases">
        <title>The complete genome of Nakamurella multipartita DSM 44233.</title>
        <authorList>
            <consortium name="US DOE Joint Genome Institute (JGI-PGF)"/>
            <person name="Lucas S."/>
            <person name="Copeland A."/>
            <person name="Lapidus A."/>
            <person name="Glavina del Rio T."/>
            <person name="Dalin E."/>
            <person name="Tice H."/>
            <person name="Bruce D."/>
            <person name="Goodwin L."/>
            <person name="Pitluck S."/>
            <person name="Kyrpides N."/>
            <person name="Mavromatis K."/>
            <person name="Ivanova N."/>
            <person name="Ovchinnikova G."/>
            <person name="Sims D."/>
            <person name="Meincke L."/>
            <person name="Brettin T."/>
            <person name="Detter J.C."/>
            <person name="Han C."/>
            <person name="Larimer F."/>
            <person name="Land M."/>
            <person name="Hauser L."/>
            <person name="Markowitz V."/>
            <person name="Cheng J.-F."/>
            <person name="Hugenholtz P."/>
            <person name="Woyke T."/>
            <person name="Wu D."/>
            <person name="Klenk H.-P."/>
            <person name="Eisen J.A."/>
        </authorList>
    </citation>
    <scope>NUCLEOTIDE SEQUENCE [LARGE SCALE GENOMIC DNA]</scope>
    <source>
        <strain evidence="2">ATCC 700099 / DSM 44233 / CIP 104796 / JCM 9543 / NBRC 105858 / Y-104</strain>
    </source>
</reference>
<dbReference type="RefSeq" id="WP_015747262.1">
    <property type="nucleotide sequence ID" value="NC_013235.1"/>
</dbReference>
<dbReference type="EMBL" id="CP001737">
    <property type="protein sequence ID" value="ACV78362.1"/>
    <property type="molecule type" value="Genomic_DNA"/>
</dbReference>
<evidence type="ECO:0000313" key="2">
    <source>
        <dbReference type="Proteomes" id="UP000002218"/>
    </source>
</evidence>
<dbReference type="InParanoid" id="C8XHF6"/>
<dbReference type="KEGG" id="nml:Namu_1977"/>
<sequence length="167" mass="17548">MLALVLSASVIEPVEPQDGQPVGVFVPICDHAVDALTAILWALGPTIDRHARQFGIPPLEPAGMTLMVRRATRAGTPGLLAHTLSMPVVAVGPPTSAAPAEHAVAAAWNAVAATRLSEACDRLAEAVQRLAVAPDRRRSAEVIDIAQRIGGSITVLRGHLERALEDR</sequence>
<dbReference type="Proteomes" id="UP000002218">
    <property type="component" value="Chromosome"/>
</dbReference>
<name>C8XHF6_NAKMY</name>
<accession>C8XHF6</accession>
<proteinExistence type="predicted"/>
<protein>
    <submittedName>
        <fullName evidence="1">Uncharacterized protein</fullName>
    </submittedName>
</protein>
<keyword evidence="2" id="KW-1185">Reference proteome</keyword>
<reference evidence="1 2" key="2">
    <citation type="journal article" date="2010" name="Stand. Genomic Sci.">
        <title>Complete genome sequence of Nakamurella multipartita type strain (Y-104).</title>
        <authorList>
            <person name="Tice H."/>
            <person name="Mayilraj S."/>
            <person name="Sims D."/>
            <person name="Lapidus A."/>
            <person name="Nolan M."/>
            <person name="Lucas S."/>
            <person name="Glavina Del Rio T."/>
            <person name="Copeland A."/>
            <person name="Cheng J.F."/>
            <person name="Meincke L."/>
            <person name="Bruce D."/>
            <person name="Goodwin L."/>
            <person name="Pitluck S."/>
            <person name="Ivanova N."/>
            <person name="Mavromatis K."/>
            <person name="Ovchinnikova G."/>
            <person name="Pati A."/>
            <person name="Chen A."/>
            <person name="Palaniappan K."/>
            <person name="Land M."/>
            <person name="Hauser L."/>
            <person name="Chang Y.J."/>
            <person name="Jeffries C.D."/>
            <person name="Detter J.C."/>
            <person name="Brettin T."/>
            <person name="Rohde M."/>
            <person name="Goker M."/>
            <person name="Bristow J."/>
            <person name="Eisen J.A."/>
            <person name="Markowitz V."/>
            <person name="Hugenholtz P."/>
            <person name="Kyrpides N.C."/>
            <person name="Klenk H.P."/>
            <person name="Chen F."/>
        </authorList>
    </citation>
    <scope>NUCLEOTIDE SEQUENCE [LARGE SCALE GENOMIC DNA]</scope>
    <source>
        <strain evidence="2">ATCC 700099 / DSM 44233 / CIP 104796 / JCM 9543 / NBRC 105858 / Y-104</strain>
    </source>
</reference>
<dbReference type="AlphaFoldDB" id="C8XHF6"/>